<evidence type="ECO:0000313" key="2">
    <source>
        <dbReference type="EMBL" id="TMV02599.1"/>
    </source>
</evidence>
<reference evidence="2 3" key="1">
    <citation type="submission" date="2019-05" db="EMBL/GenBank/DDBJ databases">
        <title>Ruegeria sp. nov., isolated from tidal flat.</title>
        <authorList>
            <person name="Kim W."/>
        </authorList>
    </citation>
    <scope>NUCLEOTIDE SEQUENCE [LARGE SCALE GENOMIC DNA]</scope>
    <source>
        <strain evidence="2 3">CAU 1488</strain>
    </source>
</reference>
<dbReference type="RefSeq" id="WP_138845784.1">
    <property type="nucleotide sequence ID" value="NZ_VCPD01000012.1"/>
</dbReference>
<gene>
    <name evidence="2" type="ORF">FGK63_20440</name>
</gene>
<dbReference type="InterPro" id="IPR050678">
    <property type="entry name" value="DNA_Partitioning_ATPase"/>
</dbReference>
<dbReference type="SUPFAM" id="SSF52540">
    <property type="entry name" value="P-loop containing nucleoside triphosphate hydrolases"/>
    <property type="match status" value="1"/>
</dbReference>
<sequence length="226" mass="24237">MAIISMANPKGGSGKTTCALLLATEIARRGGTVTLIDADPERWITKWGQLDDLPDGIQIVSDVTADCIIDKILDAQEQTQFVIVDLEGTANMSVVQAIGISDLVLVPTQGSTMDSQGGAKIIKLIRQQARALRREVPHTVVFTRTSAAIQTRSLSHVRELMAKAGIPTLRTSIVERAAFREVFAMGGDLPDLDHSQVSGVEKATMNAGEFADEVLAILKTQSQEVA</sequence>
<comment type="caution">
    <text evidence="2">The sequence shown here is derived from an EMBL/GenBank/DDBJ whole genome shotgun (WGS) entry which is preliminary data.</text>
</comment>
<dbReference type="PIRSF" id="PIRSF009320">
    <property type="entry name" value="Nuc_binding_HP_1000"/>
    <property type="match status" value="1"/>
</dbReference>
<evidence type="ECO:0000313" key="3">
    <source>
        <dbReference type="Proteomes" id="UP001193035"/>
    </source>
</evidence>
<dbReference type="PANTHER" id="PTHR13696:SF96">
    <property type="entry name" value="COBQ_COBB_MIND_PARA NUCLEOTIDE BINDING DOMAIN-CONTAINING PROTEIN"/>
    <property type="match status" value="1"/>
</dbReference>
<accession>A0ABY2WS32</accession>
<keyword evidence="3" id="KW-1185">Reference proteome</keyword>
<proteinExistence type="predicted"/>
<name>A0ABY2WS32_9RHOB</name>
<dbReference type="Gene3D" id="3.40.50.300">
    <property type="entry name" value="P-loop containing nucleotide triphosphate hydrolases"/>
    <property type="match status" value="1"/>
</dbReference>
<dbReference type="Proteomes" id="UP001193035">
    <property type="component" value="Unassembled WGS sequence"/>
</dbReference>
<dbReference type="InterPro" id="IPR027417">
    <property type="entry name" value="P-loop_NTPase"/>
</dbReference>
<feature type="domain" description="CobQ/CobB/MinD/ParA nucleotide binding" evidence="1">
    <location>
        <begin position="4"/>
        <end position="181"/>
    </location>
</feature>
<dbReference type="InterPro" id="IPR002586">
    <property type="entry name" value="CobQ/CobB/MinD/ParA_Nub-bd_dom"/>
</dbReference>
<evidence type="ECO:0000259" key="1">
    <source>
        <dbReference type="Pfam" id="PF01656"/>
    </source>
</evidence>
<dbReference type="CDD" id="cd02042">
    <property type="entry name" value="ParAB_family"/>
    <property type="match status" value="1"/>
</dbReference>
<dbReference type="PANTHER" id="PTHR13696">
    <property type="entry name" value="P-LOOP CONTAINING NUCLEOSIDE TRIPHOSPHATE HYDROLASE"/>
    <property type="match status" value="1"/>
</dbReference>
<dbReference type="EMBL" id="VCPD01000012">
    <property type="protein sequence ID" value="TMV02599.1"/>
    <property type="molecule type" value="Genomic_DNA"/>
</dbReference>
<dbReference type="Pfam" id="PF01656">
    <property type="entry name" value="CbiA"/>
    <property type="match status" value="1"/>
</dbReference>
<protein>
    <submittedName>
        <fullName evidence="2">ParA family protein</fullName>
    </submittedName>
</protein>
<organism evidence="2 3">
    <name type="scientific">Ruegeria sediminis</name>
    <dbReference type="NCBI Taxonomy" id="2583820"/>
    <lineage>
        <taxon>Bacteria</taxon>
        <taxon>Pseudomonadati</taxon>
        <taxon>Pseudomonadota</taxon>
        <taxon>Alphaproteobacteria</taxon>
        <taxon>Rhodobacterales</taxon>
        <taxon>Roseobacteraceae</taxon>
        <taxon>Ruegeria</taxon>
    </lineage>
</organism>